<name>A0A069E2F9_9PROT</name>
<evidence type="ECO:0000256" key="8">
    <source>
        <dbReference type="ARBA" id="ARBA00023136"/>
    </source>
</evidence>
<keyword evidence="5 9" id="KW-0442">Lipid degradation</keyword>
<dbReference type="PROSITE" id="PS51635">
    <property type="entry name" value="PNPLA"/>
    <property type="match status" value="1"/>
</dbReference>
<dbReference type="InterPro" id="IPR050301">
    <property type="entry name" value="NTE"/>
</dbReference>
<dbReference type="STRING" id="1280949.HAD_01085"/>
<dbReference type="InterPro" id="IPR056556">
    <property type="entry name" value="NTE1_P-loop_dom"/>
</dbReference>
<evidence type="ECO:0000256" key="9">
    <source>
        <dbReference type="PROSITE-ProRule" id="PRU01161"/>
    </source>
</evidence>
<evidence type="ECO:0000256" key="3">
    <source>
        <dbReference type="ARBA" id="ARBA00022692"/>
    </source>
</evidence>
<dbReference type="InterPro" id="IPR018490">
    <property type="entry name" value="cNMP-bd_dom_sf"/>
</dbReference>
<evidence type="ECO:0000256" key="6">
    <source>
        <dbReference type="ARBA" id="ARBA00022989"/>
    </source>
</evidence>
<dbReference type="InterPro" id="IPR002641">
    <property type="entry name" value="PNPLA_dom"/>
</dbReference>
<keyword evidence="3" id="KW-0812">Transmembrane</keyword>
<proteinExistence type="inferred from homology"/>
<dbReference type="PANTHER" id="PTHR14226">
    <property type="entry name" value="NEUROPATHY TARGET ESTERASE/SWISS CHEESE D.MELANOGASTER"/>
    <property type="match status" value="1"/>
</dbReference>
<evidence type="ECO:0000313" key="12">
    <source>
        <dbReference type="EMBL" id="KCZ84230.1"/>
    </source>
</evidence>
<dbReference type="EMBL" id="ARYH01000001">
    <property type="protein sequence ID" value="KCZ84230.1"/>
    <property type="molecule type" value="Genomic_DNA"/>
</dbReference>
<dbReference type="SUPFAM" id="SSF52151">
    <property type="entry name" value="FabD/lysophospholipase-like"/>
    <property type="match status" value="1"/>
</dbReference>
<evidence type="ECO:0000259" key="10">
    <source>
        <dbReference type="PROSITE" id="PS50042"/>
    </source>
</evidence>
<dbReference type="Pfam" id="PF01734">
    <property type="entry name" value="Patatin"/>
    <property type="match status" value="1"/>
</dbReference>
<dbReference type="InterPro" id="IPR016035">
    <property type="entry name" value="Acyl_Trfase/lysoPLipase"/>
</dbReference>
<dbReference type="SMART" id="SM00100">
    <property type="entry name" value="cNMP"/>
    <property type="match status" value="1"/>
</dbReference>
<dbReference type="PROSITE" id="PS50042">
    <property type="entry name" value="CNMP_BINDING_3"/>
    <property type="match status" value="1"/>
</dbReference>
<evidence type="ECO:0000313" key="13">
    <source>
        <dbReference type="Proteomes" id="UP000027446"/>
    </source>
</evidence>
<feature type="domain" description="Cyclic nucleotide-binding" evidence="10">
    <location>
        <begin position="39"/>
        <end position="152"/>
    </location>
</feature>
<reference evidence="12 13" key="1">
    <citation type="journal article" date="2014" name="Antonie Van Leeuwenhoek">
        <title>Hyphomonas beringensis sp. nov. and Hyphomonas chukchiensis sp. nov., isolated from surface seawater of the Bering Sea and Chukchi Sea.</title>
        <authorList>
            <person name="Li C."/>
            <person name="Lai Q."/>
            <person name="Li G."/>
            <person name="Dong C."/>
            <person name="Wang J."/>
            <person name="Liao Y."/>
            <person name="Shao Z."/>
        </authorList>
    </citation>
    <scope>NUCLEOTIDE SEQUENCE [LARGE SCALE GENOMIC DNA]</scope>
    <source>
        <strain evidence="12 13">MHS-3</strain>
    </source>
</reference>
<dbReference type="SUPFAM" id="SSF51206">
    <property type="entry name" value="cAMP-binding domain-like"/>
    <property type="match status" value="1"/>
</dbReference>
<dbReference type="eggNOG" id="COG1752">
    <property type="taxonomic scope" value="Bacteria"/>
</dbReference>
<dbReference type="CDD" id="cd00038">
    <property type="entry name" value="CAP_ED"/>
    <property type="match status" value="1"/>
</dbReference>
<organism evidence="12 13">
    <name type="scientific">Hyphomonas adhaerens MHS-3</name>
    <dbReference type="NCBI Taxonomy" id="1280949"/>
    <lineage>
        <taxon>Bacteria</taxon>
        <taxon>Pseudomonadati</taxon>
        <taxon>Pseudomonadota</taxon>
        <taxon>Alphaproteobacteria</taxon>
        <taxon>Hyphomonadales</taxon>
        <taxon>Hyphomonadaceae</taxon>
        <taxon>Hyphomonas</taxon>
    </lineage>
</organism>
<dbReference type="Gene3D" id="2.60.120.10">
    <property type="entry name" value="Jelly Rolls"/>
    <property type="match status" value="1"/>
</dbReference>
<evidence type="ECO:0000259" key="11">
    <source>
        <dbReference type="PROSITE" id="PS51635"/>
    </source>
</evidence>
<dbReference type="Proteomes" id="UP000027446">
    <property type="component" value="Unassembled WGS sequence"/>
</dbReference>
<keyword evidence="8" id="KW-0472">Membrane</keyword>
<sequence>MRMFRNMKLDLTPSLKAIAFLKDVPAKAMKAAGREASWFCVPAGGTLFLRNEPADMIYFVLSGALGAFRANPNGQTEFVGHIRPGEPVGEMALFLGGIDLDGDGAPEDAPHTSSIYALRDSEIVGFSREGWHKLVKSEPELLEQMIRIILRRVGREGQRNVSSAPKVFTMVATSPTIDLELRARALRASVEALGKKAIVVGESLGADKPAAYFDDLEQRHDVVILISTIGDTRWYRLSVRQADRIWVVGRADAKPSNPLMPDDDSPARELKLVDVLLLHPGDDRRACKPVEWLEAAGASRLFHWQGMDGPNCDRLARVMAGVSVGLILSGGGARAYSHIGVVRALRDRGVPIDFVGGASMGAVIAACVAMGWDDAEIDMRIRKAFVESNPLGDYTLPVVGMVKGVRVNARLKEHFGDAEIGDLDIPFFATSTNLMTGTQRIHRTGQLRDALRATISLPGILPPVVDGKDLLVDGAVLNNFPVDVMRDMHRGFVIGSDVTRQPEGLKIDEFEKPAGFFRWVARHGFSSPPPIAGVLMRSATIRADTEFGRDMTDVLILPELAETELRDWENYDACVESGYQAALLALDETSMVTLPRPETALLTNL</sequence>
<keyword evidence="13" id="KW-1185">Reference proteome</keyword>
<keyword evidence="7 9" id="KW-0443">Lipid metabolism</keyword>
<comment type="caution">
    <text evidence="12">The sequence shown here is derived from an EMBL/GenBank/DDBJ whole genome shotgun (WGS) entry which is preliminary data.</text>
</comment>
<accession>A0A069E2F9</accession>
<comment type="similarity">
    <text evidence="2">Belongs to the NTE family.</text>
</comment>
<keyword evidence="4 9" id="KW-0378">Hydrolase</keyword>
<gene>
    <name evidence="12" type="ORF">HAD_01085</name>
</gene>
<dbReference type="Pfam" id="PF00027">
    <property type="entry name" value="cNMP_binding"/>
    <property type="match status" value="1"/>
</dbReference>
<dbReference type="RefSeq" id="WP_241765276.1">
    <property type="nucleotide sequence ID" value="NZ_ARYH01000001.1"/>
</dbReference>
<feature type="active site" description="Proton acceptor" evidence="9">
    <location>
        <position position="473"/>
    </location>
</feature>
<evidence type="ECO:0000256" key="7">
    <source>
        <dbReference type="ARBA" id="ARBA00023098"/>
    </source>
</evidence>
<dbReference type="GO" id="GO:0016042">
    <property type="term" value="P:lipid catabolic process"/>
    <property type="evidence" value="ECO:0007669"/>
    <property type="project" value="UniProtKB-UniRule"/>
</dbReference>
<evidence type="ECO:0000256" key="1">
    <source>
        <dbReference type="ARBA" id="ARBA00004370"/>
    </source>
</evidence>
<dbReference type="GO" id="GO:0004622">
    <property type="term" value="F:phosphatidylcholine lysophospholipase activity"/>
    <property type="evidence" value="ECO:0007669"/>
    <property type="project" value="UniProtKB-ARBA"/>
</dbReference>
<dbReference type="InterPro" id="IPR014710">
    <property type="entry name" value="RmlC-like_jellyroll"/>
</dbReference>
<dbReference type="Gene3D" id="3.40.1090.10">
    <property type="entry name" value="Cytosolic phospholipase A2 catalytic domain"/>
    <property type="match status" value="2"/>
</dbReference>
<dbReference type="CDD" id="cd07205">
    <property type="entry name" value="Pat_PNPLA6_PNPLA7_NTE1_like"/>
    <property type="match status" value="1"/>
</dbReference>
<feature type="short sequence motif" description="DGA/G" evidence="9">
    <location>
        <begin position="473"/>
        <end position="475"/>
    </location>
</feature>
<protein>
    <submittedName>
        <fullName evidence="12">Cyclic nucleotide-binding/patatin-like phospholipase domain-containing protein</fullName>
    </submittedName>
</protein>
<feature type="active site" description="Nucleophile" evidence="9">
    <location>
        <position position="359"/>
    </location>
</feature>
<evidence type="ECO:0000256" key="2">
    <source>
        <dbReference type="ARBA" id="ARBA00006636"/>
    </source>
</evidence>
<dbReference type="InterPro" id="IPR000595">
    <property type="entry name" value="cNMP-bd_dom"/>
</dbReference>
<evidence type="ECO:0000256" key="5">
    <source>
        <dbReference type="ARBA" id="ARBA00022963"/>
    </source>
</evidence>
<comment type="caution">
    <text evidence="9">Lacks conserved residue(s) required for the propagation of feature annotation.</text>
</comment>
<dbReference type="GO" id="GO:0016020">
    <property type="term" value="C:membrane"/>
    <property type="evidence" value="ECO:0007669"/>
    <property type="project" value="UniProtKB-SubCell"/>
</dbReference>
<dbReference type="eggNOG" id="COG0664">
    <property type="taxonomic scope" value="Bacteria"/>
</dbReference>
<dbReference type="AlphaFoldDB" id="A0A069E2F9"/>
<dbReference type="Pfam" id="PF24179">
    <property type="entry name" value="NTE_Ploop"/>
    <property type="match status" value="1"/>
</dbReference>
<dbReference type="PATRIC" id="fig|1280949.3.peg.221"/>
<feature type="domain" description="PNPLA" evidence="11">
    <location>
        <begin position="326"/>
        <end position="486"/>
    </location>
</feature>
<comment type="subcellular location">
    <subcellularLocation>
        <location evidence="1">Membrane</location>
    </subcellularLocation>
</comment>
<feature type="short sequence motif" description="GXSXG" evidence="9">
    <location>
        <begin position="357"/>
        <end position="361"/>
    </location>
</feature>
<evidence type="ECO:0000256" key="4">
    <source>
        <dbReference type="ARBA" id="ARBA00022801"/>
    </source>
</evidence>
<keyword evidence="6" id="KW-1133">Transmembrane helix</keyword>
<dbReference type="PANTHER" id="PTHR14226:SF29">
    <property type="entry name" value="NEUROPATHY TARGET ESTERASE SWS"/>
    <property type="match status" value="1"/>
</dbReference>